<dbReference type="EMBL" id="JBEPSJ010000001">
    <property type="protein sequence ID" value="MET4580953.1"/>
    <property type="molecule type" value="Genomic_DNA"/>
</dbReference>
<sequence>MKTTRRPSAAALLVALAATLAGCNSQPSADGPGPESSPTSSATSPAEPATRLALSELVVSPAGVGPLLVGQPVADEPEESAVVTWDPTGCITAGVPTVEGEPWSGYWRSAYEDAGNPDDRTFTVVTKDGVKDGPIARVIVYGDELATEEGVRVGSTVDEVLAAYPDAVVQPGPAVSRLYVVEGATGSLSVEVAIDSPELPGYWDAAQIDTVLWMVVFDASDEVTAAAASDTIGPCPV</sequence>
<feature type="region of interest" description="Disordered" evidence="1">
    <location>
        <begin position="23"/>
        <end position="49"/>
    </location>
</feature>
<proteinExistence type="predicted"/>
<feature type="signal peptide" evidence="2">
    <location>
        <begin position="1"/>
        <end position="29"/>
    </location>
</feature>
<evidence type="ECO:0000256" key="1">
    <source>
        <dbReference type="SAM" id="MobiDB-lite"/>
    </source>
</evidence>
<organism evidence="3 4">
    <name type="scientific">Conyzicola nivalis</name>
    <dbReference type="NCBI Taxonomy" id="1477021"/>
    <lineage>
        <taxon>Bacteria</taxon>
        <taxon>Bacillati</taxon>
        <taxon>Actinomycetota</taxon>
        <taxon>Actinomycetes</taxon>
        <taxon>Micrococcales</taxon>
        <taxon>Microbacteriaceae</taxon>
        <taxon>Conyzicola</taxon>
    </lineage>
</organism>
<name>A0ABV2QJA4_9MICO</name>
<evidence type="ECO:0000256" key="2">
    <source>
        <dbReference type="SAM" id="SignalP"/>
    </source>
</evidence>
<accession>A0ABV2QJA4</accession>
<dbReference type="PROSITE" id="PS51257">
    <property type="entry name" value="PROKAR_LIPOPROTEIN"/>
    <property type="match status" value="1"/>
</dbReference>
<keyword evidence="4" id="KW-1185">Reference proteome</keyword>
<dbReference type="RefSeq" id="WP_354023156.1">
    <property type="nucleotide sequence ID" value="NZ_JBEPSJ010000001.1"/>
</dbReference>
<feature type="compositionally biased region" description="Low complexity" evidence="1">
    <location>
        <begin position="31"/>
        <end position="49"/>
    </location>
</feature>
<comment type="caution">
    <text evidence="3">The sequence shown here is derived from an EMBL/GenBank/DDBJ whole genome shotgun (WGS) entry which is preliminary data.</text>
</comment>
<evidence type="ECO:0008006" key="5">
    <source>
        <dbReference type="Google" id="ProtNLM"/>
    </source>
</evidence>
<protein>
    <recommendedName>
        <fullName evidence="5">Lipoprotein</fullName>
    </recommendedName>
</protein>
<feature type="chain" id="PRO_5047340266" description="Lipoprotein" evidence="2">
    <location>
        <begin position="30"/>
        <end position="237"/>
    </location>
</feature>
<reference evidence="3 4" key="1">
    <citation type="submission" date="2024-06" db="EMBL/GenBank/DDBJ databases">
        <title>Sorghum-associated microbial communities from plants grown in Nebraska, USA.</title>
        <authorList>
            <person name="Schachtman D."/>
        </authorList>
    </citation>
    <scope>NUCLEOTIDE SEQUENCE [LARGE SCALE GENOMIC DNA]</scope>
    <source>
        <strain evidence="3 4">2857</strain>
    </source>
</reference>
<gene>
    <name evidence="3" type="ORF">ABIE21_000443</name>
</gene>
<keyword evidence="2" id="KW-0732">Signal</keyword>
<evidence type="ECO:0000313" key="4">
    <source>
        <dbReference type="Proteomes" id="UP001549257"/>
    </source>
</evidence>
<dbReference type="Proteomes" id="UP001549257">
    <property type="component" value="Unassembled WGS sequence"/>
</dbReference>
<evidence type="ECO:0000313" key="3">
    <source>
        <dbReference type="EMBL" id="MET4580953.1"/>
    </source>
</evidence>